<dbReference type="InterPro" id="IPR013749">
    <property type="entry name" value="PM/HMP-P_kinase-1"/>
</dbReference>
<evidence type="ECO:0000256" key="3">
    <source>
        <dbReference type="ARBA" id="ARBA00022679"/>
    </source>
</evidence>
<comment type="pathway">
    <text evidence="1">Cofactor biosynthesis; thiamine diphosphate biosynthesis.</text>
</comment>
<dbReference type="CDD" id="cd01169">
    <property type="entry name" value="HMPP_kinase"/>
    <property type="match status" value="1"/>
</dbReference>
<accession>A0A5C6FC12</accession>
<dbReference type="GO" id="GO:0008972">
    <property type="term" value="F:phosphomethylpyrimidine kinase activity"/>
    <property type="evidence" value="ECO:0007669"/>
    <property type="project" value="InterPro"/>
</dbReference>
<protein>
    <recommendedName>
        <fullName evidence="2">hydroxymethylpyrimidine kinase</fullName>
        <ecNumber evidence="2">2.7.1.49</ecNumber>
    </recommendedName>
</protein>
<evidence type="ECO:0000313" key="8">
    <source>
        <dbReference type="EMBL" id="TWU57834.1"/>
    </source>
</evidence>
<dbReference type="PANTHER" id="PTHR20858">
    <property type="entry name" value="PHOSPHOMETHYLPYRIMIDINE KINASE"/>
    <property type="match status" value="1"/>
</dbReference>
<dbReference type="GO" id="GO:0005829">
    <property type="term" value="C:cytosol"/>
    <property type="evidence" value="ECO:0007669"/>
    <property type="project" value="TreeGrafter"/>
</dbReference>
<keyword evidence="5 8" id="KW-0418">Kinase</keyword>
<dbReference type="GO" id="GO:0005524">
    <property type="term" value="F:ATP binding"/>
    <property type="evidence" value="ECO:0007669"/>
    <property type="project" value="UniProtKB-KW"/>
</dbReference>
<evidence type="ECO:0000256" key="5">
    <source>
        <dbReference type="ARBA" id="ARBA00022777"/>
    </source>
</evidence>
<dbReference type="EC" id="2.7.1.49" evidence="2"/>
<dbReference type="RefSeq" id="WP_146532661.1">
    <property type="nucleotide sequence ID" value="NZ_SJPX01000001.1"/>
</dbReference>
<dbReference type="PANTHER" id="PTHR20858:SF17">
    <property type="entry name" value="HYDROXYMETHYLPYRIMIDINE_PHOSPHOMETHYLPYRIMIDINE KINASE THI20-RELATED"/>
    <property type="match status" value="1"/>
</dbReference>
<dbReference type="NCBIfam" id="TIGR00097">
    <property type="entry name" value="HMP-P_kinase"/>
    <property type="match status" value="1"/>
</dbReference>
<dbReference type="FunFam" id="3.40.1190.20:FF:000003">
    <property type="entry name" value="Phosphomethylpyrimidine kinase ThiD"/>
    <property type="match status" value="1"/>
</dbReference>
<dbReference type="EMBL" id="SJPX01000001">
    <property type="protein sequence ID" value="TWU57834.1"/>
    <property type="molecule type" value="Genomic_DNA"/>
</dbReference>
<dbReference type="OrthoDB" id="9810880at2"/>
<proteinExistence type="predicted"/>
<dbReference type="GO" id="GO:0009228">
    <property type="term" value="P:thiamine biosynthetic process"/>
    <property type="evidence" value="ECO:0007669"/>
    <property type="project" value="InterPro"/>
</dbReference>
<keyword evidence="4" id="KW-0547">Nucleotide-binding</keyword>
<dbReference type="GO" id="GO:0008902">
    <property type="term" value="F:hydroxymethylpyrimidine kinase activity"/>
    <property type="evidence" value="ECO:0007669"/>
    <property type="project" value="UniProtKB-EC"/>
</dbReference>
<dbReference type="Gene3D" id="3.40.1190.20">
    <property type="match status" value="1"/>
</dbReference>
<organism evidence="8 9">
    <name type="scientific">Rubripirellula reticaptiva</name>
    <dbReference type="NCBI Taxonomy" id="2528013"/>
    <lineage>
        <taxon>Bacteria</taxon>
        <taxon>Pseudomonadati</taxon>
        <taxon>Planctomycetota</taxon>
        <taxon>Planctomycetia</taxon>
        <taxon>Pirellulales</taxon>
        <taxon>Pirellulaceae</taxon>
        <taxon>Rubripirellula</taxon>
    </lineage>
</organism>
<evidence type="ECO:0000313" key="9">
    <source>
        <dbReference type="Proteomes" id="UP000317977"/>
    </source>
</evidence>
<name>A0A5C6FC12_9BACT</name>
<evidence type="ECO:0000256" key="1">
    <source>
        <dbReference type="ARBA" id="ARBA00004948"/>
    </source>
</evidence>
<dbReference type="InterPro" id="IPR004399">
    <property type="entry name" value="HMP/HMP-P_kinase_dom"/>
</dbReference>
<comment type="caution">
    <text evidence="8">The sequence shown here is derived from an EMBL/GenBank/DDBJ whole genome shotgun (WGS) entry which is preliminary data.</text>
</comment>
<keyword evidence="6" id="KW-0067">ATP-binding</keyword>
<dbReference type="Proteomes" id="UP000317977">
    <property type="component" value="Unassembled WGS sequence"/>
</dbReference>
<evidence type="ECO:0000259" key="7">
    <source>
        <dbReference type="Pfam" id="PF08543"/>
    </source>
</evidence>
<feature type="domain" description="Pyridoxamine kinase/Phosphomethylpyrimidine kinase" evidence="7">
    <location>
        <begin position="12"/>
        <end position="254"/>
    </location>
</feature>
<evidence type="ECO:0000256" key="4">
    <source>
        <dbReference type="ARBA" id="ARBA00022741"/>
    </source>
</evidence>
<keyword evidence="3 8" id="KW-0808">Transferase</keyword>
<evidence type="ECO:0000256" key="6">
    <source>
        <dbReference type="ARBA" id="ARBA00022840"/>
    </source>
</evidence>
<reference evidence="8 9" key="1">
    <citation type="submission" date="2019-02" db="EMBL/GenBank/DDBJ databases">
        <title>Deep-cultivation of Planctomycetes and their phenomic and genomic characterization uncovers novel biology.</title>
        <authorList>
            <person name="Wiegand S."/>
            <person name="Jogler M."/>
            <person name="Boedeker C."/>
            <person name="Pinto D."/>
            <person name="Vollmers J."/>
            <person name="Rivas-Marin E."/>
            <person name="Kohn T."/>
            <person name="Peeters S.H."/>
            <person name="Heuer A."/>
            <person name="Rast P."/>
            <person name="Oberbeckmann S."/>
            <person name="Bunk B."/>
            <person name="Jeske O."/>
            <person name="Meyerdierks A."/>
            <person name="Storesund J.E."/>
            <person name="Kallscheuer N."/>
            <person name="Luecker S."/>
            <person name="Lage O.M."/>
            <person name="Pohl T."/>
            <person name="Merkel B.J."/>
            <person name="Hornburger P."/>
            <person name="Mueller R.-W."/>
            <person name="Bruemmer F."/>
            <person name="Labrenz M."/>
            <person name="Spormann A.M."/>
            <person name="Op Den Camp H."/>
            <person name="Overmann J."/>
            <person name="Amann R."/>
            <person name="Jetten M.S.M."/>
            <person name="Mascher T."/>
            <person name="Medema M.H."/>
            <person name="Devos D.P."/>
            <person name="Kaster A.-K."/>
            <person name="Ovreas L."/>
            <person name="Rohde M."/>
            <person name="Galperin M.Y."/>
            <person name="Jogler C."/>
        </authorList>
    </citation>
    <scope>NUCLEOTIDE SEQUENCE [LARGE SCALE GENOMIC DNA]</scope>
    <source>
        <strain evidence="8 9">Poly59</strain>
    </source>
</reference>
<gene>
    <name evidence="8" type="primary">thiD</name>
    <name evidence="8" type="ORF">Poly59_07430</name>
</gene>
<sequence length="261" mass="26858">MTSVALTIAGSDPSGGAGLQADLKTFHQHGVYGTSVVTLLTVQNTQAVSAVEILDSNFVLAQLEAVLADIPPNAAKTGALGNVSNIEAIAERAKSFAFPLVVDPVMISKHGTALIDDEAVDAFTHQLLPNAFLVTPNLHEAAKLAALEITNVRSMEQAAEAIARFGVANVLVKGGHLDGDAVDVLWTDGRAHTLPAPRVNTQHTHGTGCVLSAAITARLANGESLVPAVKAAKQFITAAIRTSPGLGSGFGPVNLHSDADS</sequence>
<dbReference type="AlphaFoldDB" id="A0A5C6FC12"/>
<dbReference type="SUPFAM" id="SSF53613">
    <property type="entry name" value="Ribokinase-like"/>
    <property type="match status" value="1"/>
</dbReference>
<dbReference type="InterPro" id="IPR029056">
    <property type="entry name" value="Ribokinase-like"/>
</dbReference>
<evidence type="ECO:0000256" key="2">
    <source>
        <dbReference type="ARBA" id="ARBA00012135"/>
    </source>
</evidence>
<keyword evidence="9" id="KW-1185">Reference proteome</keyword>
<dbReference type="Pfam" id="PF08543">
    <property type="entry name" value="Phos_pyr_kin"/>
    <property type="match status" value="1"/>
</dbReference>